<evidence type="ECO:0000256" key="2">
    <source>
        <dbReference type="ARBA" id="ARBA00022676"/>
    </source>
</evidence>
<proteinExistence type="inferred from homology"/>
<dbReference type="CDD" id="cd06423">
    <property type="entry name" value="CESA_like"/>
    <property type="match status" value="1"/>
</dbReference>
<evidence type="ECO:0000256" key="3">
    <source>
        <dbReference type="ARBA" id="ARBA00022679"/>
    </source>
</evidence>
<feature type="domain" description="Glycosyltransferase 2-like" evidence="5">
    <location>
        <begin position="75"/>
        <end position="121"/>
    </location>
</feature>
<keyword evidence="4" id="KW-0812">Transmembrane</keyword>
<dbReference type="EMBL" id="JBHUIX010000011">
    <property type="protein sequence ID" value="MFD2174721.1"/>
    <property type="molecule type" value="Genomic_DNA"/>
</dbReference>
<gene>
    <name evidence="6" type="ORF">ACFSM0_11505</name>
</gene>
<sequence length="520" mass="57186">MIVEVLWADLSNLLQTHRGVIEGVSLVILGIGVLINVISVLQLPAALSELLRHSRAEDRDATWEVLISDVAMPVSVLVPAYNEEATIVDNVRSMLFLQYPDLEIVVVNDGSRDATLERLIAAFALSPVVRAHELALPHAALRGLYASPAWPGLLVIDKHNGGSKSDAINAGINLSRNPLFCVVDADSLLEADSLLQTVRPFMENPDGMAAVGGTVRVLNGCTVENGQIVTVGLPRKFLPSVQNLEYIRAFLVTRLAWSHWRMLSIISGAFGLFRRDLALEIGGFAKGSHGEDYDFIVRLHRHLHDNKRPYEMRYLPEPVCWTEAPEDLRTLSTQRRRWQRGAMQVLLANARMIGNPRYGRFGMLGLTHNLLVDVIAPVAELAGYLFLPLFYLSGALDGAFLLAFFGLFVMLGVFYSVCALILEEIELKRTPGVAGLIMIGLVAVIENFGYRQLNSLWRIRGLWEFLRGTHGWGEMQRRGAMRAPADAGPGATVGVVGYAAGRGGATLYAIPTPEEHEIGR</sequence>
<organism evidence="6 7">
    <name type="scientific">Rhodobacter lacus</name>
    <dbReference type="NCBI Taxonomy" id="1641972"/>
    <lineage>
        <taxon>Bacteria</taxon>
        <taxon>Pseudomonadati</taxon>
        <taxon>Pseudomonadota</taxon>
        <taxon>Alphaproteobacteria</taxon>
        <taxon>Rhodobacterales</taxon>
        <taxon>Rhodobacter group</taxon>
        <taxon>Rhodobacter</taxon>
    </lineage>
</organism>
<feature type="transmembrane region" description="Helical" evidence="4">
    <location>
        <begin position="370"/>
        <end position="392"/>
    </location>
</feature>
<dbReference type="InterPro" id="IPR001173">
    <property type="entry name" value="Glyco_trans_2-like"/>
</dbReference>
<name>A0ABW5AB15_9RHOB</name>
<evidence type="ECO:0000256" key="4">
    <source>
        <dbReference type="SAM" id="Phobius"/>
    </source>
</evidence>
<feature type="transmembrane region" description="Helical" evidence="4">
    <location>
        <begin position="398"/>
        <end position="421"/>
    </location>
</feature>
<evidence type="ECO:0000313" key="6">
    <source>
        <dbReference type="EMBL" id="MFD2174721.1"/>
    </source>
</evidence>
<dbReference type="PANTHER" id="PTHR43630">
    <property type="entry name" value="POLY-BETA-1,6-N-ACETYL-D-GLUCOSAMINE SYNTHASE"/>
    <property type="match status" value="1"/>
</dbReference>
<dbReference type="RefSeq" id="WP_377390445.1">
    <property type="nucleotide sequence ID" value="NZ_JBHUIX010000011.1"/>
</dbReference>
<keyword evidence="2 6" id="KW-0328">Glycosyltransferase</keyword>
<evidence type="ECO:0000259" key="5">
    <source>
        <dbReference type="Pfam" id="PF00535"/>
    </source>
</evidence>
<keyword evidence="7" id="KW-1185">Reference proteome</keyword>
<dbReference type="PANTHER" id="PTHR43630:SF1">
    <property type="entry name" value="POLY-BETA-1,6-N-ACETYL-D-GLUCOSAMINE SYNTHASE"/>
    <property type="match status" value="1"/>
</dbReference>
<keyword evidence="3 6" id="KW-0808">Transferase</keyword>
<feature type="transmembrane region" description="Helical" evidence="4">
    <location>
        <begin position="20"/>
        <end position="45"/>
    </location>
</feature>
<dbReference type="Pfam" id="PF13641">
    <property type="entry name" value="Glyco_tranf_2_3"/>
    <property type="match status" value="1"/>
</dbReference>
<keyword evidence="4" id="KW-0472">Membrane</keyword>
<dbReference type="Gene3D" id="3.90.550.10">
    <property type="entry name" value="Spore Coat Polysaccharide Biosynthesis Protein SpsA, Chain A"/>
    <property type="match status" value="1"/>
</dbReference>
<evidence type="ECO:0000256" key="1">
    <source>
        <dbReference type="ARBA" id="ARBA00006739"/>
    </source>
</evidence>
<keyword evidence="4" id="KW-1133">Transmembrane helix</keyword>
<dbReference type="SUPFAM" id="SSF53448">
    <property type="entry name" value="Nucleotide-diphospho-sugar transferases"/>
    <property type="match status" value="1"/>
</dbReference>
<protein>
    <submittedName>
        <fullName evidence="6">Glycosyltransferase family 2 protein</fullName>
        <ecNumber evidence="6">2.4.-.-</ecNumber>
    </submittedName>
</protein>
<dbReference type="Proteomes" id="UP001597413">
    <property type="component" value="Unassembled WGS sequence"/>
</dbReference>
<evidence type="ECO:0000313" key="7">
    <source>
        <dbReference type="Proteomes" id="UP001597413"/>
    </source>
</evidence>
<feature type="transmembrane region" description="Helical" evidence="4">
    <location>
        <begin position="433"/>
        <end position="450"/>
    </location>
</feature>
<reference evidence="7" key="1">
    <citation type="journal article" date="2019" name="Int. J. Syst. Evol. Microbiol.">
        <title>The Global Catalogue of Microorganisms (GCM) 10K type strain sequencing project: providing services to taxonomists for standard genome sequencing and annotation.</title>
        <authorList>
            <consortium name="The Broad Institute Genomics Platform"/>
            <consortium name="The Broad Institute Genome Sequencing Center for Infectious Disease"/>
            <person name="Wu L."/>
            <person name="Ma J."/>
        </authorList>
    </citation>
    <scope>NUCLEOTIDE SEQUENCE [LARGE SCALE GENOMIC DNA]</scope>
    <source>
        <strain evidence="7">CCUG 55131</strain>
    </source>
</reference>
<comment type="caution">
    <text evidence="6">The sequence shown here is derived from an EMBL/GenBank/DDBJ whole genome shotgun (WGS) entry which is preliminary data.</text>
</comment>
<dbReference type="EC" id="2.4.-.-" evidence="6"/>
<dbReference type="GO" id="GO:0016757">
    <property type="term" value="F:glycosyltransferase activity"/>
    <property type="evidence" value="ECO:0007669"/>
    <property type="project" value="UniProtKB-KW"/>
</dbReference>
<dbReference type="InterPro" id="IPR029044">
    <property type="entry name" value="Nucleotide-diphossugar_trans"/>
</dbReference>
<comment type="similarity">
    <text evidence="1">Belongs to the glycosyltransferase 2 family.</text>
</comment>
<dbReference type="Pfam" id="PF00535">
    <property type="entry name" value="Glycos_transf_2"/>
    <property type="match status" value="1"/>
</dbReference>
<accession>A0ABW5AB15</accession>